<accession>A0A087SZ79</accession>
<dbReference type="Proteomes" id="UP000054359">
    <property type="component" value="Unassembled WGS sequence"/>
</dbReference>
<organism evidence="1 2">
    <name type="scientific">Stegodyphus mimosarum</name>
    <name type="common">African social velvet spider</name>
    <dbReference type="NCBI Taxonomy" id="407821"/>
    <lineage>
        <taxon>Eukaryota</taxon>
        <taxon>Metazoa</taxon>
        <taxon>Ecdysozoa</taxon>
        <taxon>Arthropoda</taxon>
        <taxon>Chelicerata</taxon>
        <taxon>Arachnida</taxon>
        <taxon>Araneae</taxon>
        <taxon>Araneomorphae</taxon>
        <taxon>Entelegynae</taxon>
        <taxon>Eresoidea</taxon>
        <taxon>Eresidae</taxon>
        <taxon>Stegodyphus</taxon>
    </lineage>
</organism>
<dbReference type="EMBL" id="KK112641">
    <property type="protein sequence ID" value="KFM58168.1"/>
    <property type="molecule type" value="Genomic_DNA"/>
</dbReference>
<gene>
    <name evidence="1" type="ORF">X975_21565</name>
</gene>
<keyword evidence="2" id="KW-1185">Reference proteome</keyword>
<sequence length="132" mass="14974">MMAFTDGSLACVIYMEFQDVKVYCSRNGEQFALTEILHTKGGRKASIIESDGQTILAIATEDVLNLRSRSFEDKKPVDIYFWNPGESRFSNPSQTILSTYAQSVMLMSHHDMLSSHIFLVITEGRIPKIYNE</sequence>
<proteinExistence type="predicted"/>
<dbReference type="OrthoDB" id="188713at2759"/>
<protein>
    <submittedName>
        <fullName evidence="1">Uncharacterized protein</fullName>
    </submittedName>
</protein>
<dbReference type="AlphaFoldDB" id="A0A087SZ79"/>
<evidence type="ECO:0000313" key="1">
    <source>
        <dbReference type="EMBL" id="KFM58168.1"/>
    </source>
</evidence>
<name>A0A087SZ79_STEMI</name>
<reference evidence="1 2" key="1">
    <citation type="submission" date="2013-11" db="EMBL/GenBank/DDBJ databases">
        <title>Genome sequencing of Stegodyphus mimosarum.</title>
        <authorList>
            <person name="Bechsgaard J."/>
        </authorList>
    </citation>
    <scope>NUCLEOTIDE SEQUENCE [LARGE SCALE GENOMIC DNA]</scope>
</reference>
<evidence type="ECO:0000313" key="2">
    <source>
        <dbReference type="Proteomes" id="UP000054359"/>
    </source>
</evidence>
<feature type="non-terminal residue" evidence="1">
    <location>
        <position position="132"/>
    </location>
</feature>